<dbReference type="GO" id="GO:0032259">
    <property type="term" value="P:methylation"/>
    <property type="evidence" value="ECO:0007669"/>
    <property type="project" value="UniProtKB-KW"/>
</dbReference>
<dbReference type="Pfam" id="PF03966">
    <property type="entry name" value="Trm112p"/>
    <property type="match status" value="1"/>
</dbReference>
<dbReference type="InterPro" id="IPR005651">
    <property type="entry name" value="Trm112-like"/>
</dbReference>
<dbReference type="CDD" id="cd02440">
    <property type="entry name" value="AdoMet_MTases"/>
    <property type="match status" value="1"/>
</dbReference>
<dbReference type="SUPFAM" id="SSF158997">
    <property type="entry name" value="Trm112p-like"/>
    <property type="match status" value="1"/>
</dbReference>
<gene>
    <name evidence="2" type="ORF">SAMN05216233_13912</name>
</gene>
<dbReference type="OrthoDB" id="9799324at2"/>
<keyword evidence="2" id="KW-0808">Transferase</keyword>
<protein>
    <submittedName>
        <fullName evidence="2">Methyltransferase domain-containing protein</fullName>
    </submittedName>
</protein>
<name>A0A1G5JPW0_9BACT</name>
<keyword evidence="3" id="KW-1185">Reference proteome</keyword>
<dbReference type="STRING" id="419481.SAMN05216233_13912"/>
<accession>A0A1G5JPW0</accession>
<organism evidence="2 3">
    <name type="scientific">Desulfoluna spongiiphila</name>
    <dbReference type="NCBI Taxonomy" id="419481"/>
    <lineage>
        <taxon>Bacteria</taxon>
        <taxon>Pseudomonadati</taxon>
        <taxon>Thermodesulfobacteriota</taxon>
        <taxon>Desulfobacteria</taxon>
        <taxon>Desulfobacterales</taxon>
        <taxon>Desulfolunaceae</taxon>
        <taxon>Desulfoluna</taxon>
    </lineage>
</organism>
<evidence type="ECO:0000313" key="3">
    <source>
        <dbReference type="Proteomes" id="UP000198870"/>
    </source>
</evidence>
<dbReference type="SUPFAM" id="SSF53335">
    <property type="entry name" value="S-adenosyl-L-methionine-dependent methyltransferases"/>
    <property type="match status" value="1"/>
</dbReference>
<dbReference type="InterPro" id="IPR029063">
    <property type="entry name" value="SAM-dependent_MTases_sf"/>
</dbReference>
<dbReference type="Proteomes" id="UP000198870">
    <property type="component" value="Unassembled WGS sequence"/>
</dbReference>
<dbReference type="Gene3D" id="2.20.25.10">
    <property type="match status" value="1"/>
</dbReference>
<evidence type="ECO:0000313" key="2">
    <source>
        <dbReference type="EMBL" id="SCY90423.1"/>
    </source>
</evidence>
<dbReference type="InterPro" id="IPR013216">
    <property type="entry name" value="Methyltransf_11"/>
</dbReference>
<reference evidence="2 3" key="1">
    <citation type="submission" date="2016-10" db="EMBL/GenBank/DDBJ databases">
        <authorList>
            <person name="de Groot N.N."/>
        </authorList>
    </citation>
    <scope>NUCLEOTIDE SEQUENCE [LARGE SCALE GENOMIC DNA]</scope>
    <source>
        <strain evidence="2 3">AA1</strain>
    </source>
</reference>
<dbReference type="AlphaFoldDB" id="A0A1G5JPW0"/>
<dbReference type="EMBL" id="FMUX01000039">
    <property type="protein sequence ID" value="SCY90423.1"/>
    <property type="molecule type" value="Genomic_DNA"/>
</dbReference>
<dbReference type="GO" id="GO:0008757">
    <property type="term" value="F:S-adenosylmethionine-dependent methyltransferase activity"/>
    <property type="evidence" value="ECO:0007669"/>
    <property type="project" value="InterPro"/>
</dbReference>
<sequence length="297" mass="34248">MGKMKTINNESFLMKVLKRIGLERNAWSLRRLYCPVDKKAFVLEVGSGGNPYARSNVLLDAYEETRERHWAPLVYDRPTVIGFVEKLPFPDKSFDFVIASHVLEHSSDPAKFLSELQRVAKAGYIEVPDAFMERVNPYRDHRLEVTVRDGELIIRKKSGWMEEPSTVELYEERVKQLLTRELIPRHPFSFHVRFYWEGKIPFRIVNPDTDSTWEAPASVCEGNNIPRGDGLGIRNAVLEFMRKHCSQNERNKKITVSELLKCPECSAGDLTLESESLVCQECKRSYSVNNGIPMMYS</sequence>
<feature type="domain" description="Methyltransferase type 11" evidence="1">
    <location>
        <begin position="79"/>
        <end position="123"/>
    </location>
</feature>
<dbReference type="Gene3D" id="3.40.50.150">
    <property type="entry name" value="Vaccinia Virus protein VP39"/>
    <property type="match status" value="1"/>
</dbReference>
<proteinExistence type="predicted"/>
<dbReference type="Pfam" id="PF08241">
    <property type="entry name" value="Methyltransf_11"/>
    <property type="match status" value="1"/>
</dbReference>
<evidence type="ECO:0000259" key="1">
    <source>
        <dbReference type="Pfam" id="PF08241"/>
    </source>
</evidence>
<keyword evidence="2" id="KW-0489">Methyltransferase</keyword>